<comment type="caution">
    <text evidence="1">The sequence shown here is derived from an EMBL/GenBank/DDBJ whole genome shotgun (WGS) entry which is preliminary data.</text>
</comment>
<dbReference type="CTD" id="75577629"/>
<proteinExistence type="predicted"/>
<reference evidence="1" key="2">
    <citation type="journal article" date="2019" name="Gigascience">
        <title>High-quality Schistosoma haematobium genome achieved by single-molecule and long-range sequencing.</title>
        <authorList>
            <person name="Stroehlein A.J."/>
            <person name="Korhonen P.K."/>
            <person name="Chong T.M."/>
            <person name="Lim Y.L."/>
            <person name="Chan K.G."/>
            <person name="Webster B."/>
            <person name="Rollinson D."/>
            <person name="Brindley P.J."/>
            <person name="Gasser R.B."/>
            <person name="Young N.D."/>
        </authorList>
    </citation>
    <scope>NUCLEOTIDE SEQUENCE</scope>
</reference>
<protein>
    <submittedName>
        <fullName evidence="1">Uncharacterized protein</fullName>
    </submittedName>
</protein>
<dbReference type="EMBL" id="AMPZ03000005">
    <property type="protein sequence ID" value="KAH9582388.1"/>
    <property type="molecule type" value="Genomic_DNA"/>
</dbReference>
<evidence type="ECO:0000313" key="2">
    <source>
        <dbReference type="Proteomes" id="UP000471633"/>
    </source>
</evidence>
<dbReference type="AlphaFoldDB" id="A0A922ILH9"/>
<name>A0A922ILH9_SCHHA</name>
<evidence type="ECO:0000313" key="1">
    <source>
        <dbReference type="EMBL" id="KAH9582388.1"/>
    </source>
</evidence>
<sequence>MNDHPPPPYPPSYPPHQVNMIHCENSLTTKNNSQYRKDFLRKFRLDNSSWLFSCNNHKYKECSKKKMTLQFTEQLQIESTLNLLDNIDPDQLYCILTEVIHQLFNTSRFVSIQQLDSSKLELINNIGTFTIDHSLILKHRNEWKTHSTGKSSTKSIHNKTHNCIVFNFSNEAISYGNNVKSFVVKVNHIKNTELRNLLLLNKDTIKKENYVVICIIYENGNSMNGILISFIVKTFLDSDRKLLEMFTVKLKTFNEVIRKYVMKSSMELQYNLQNNYSIPLEELNYPNLVTLSKDLLHQIIEKTNYTNCVLIFSTDESNQLLCIASSDELFTGQMKIDVEKPLLENNSHLFNDSTIQEIEQIDIIDIIQRLFNDKPFELLFQSNQKKFIFYHLGSFLKQNIILSNITTIDNNDNNPIVNVSIILCLWSICSTHYSNNENDLIIG</sequence>
<accession>A0A922ILH9</accession>
<dbReference type="Proteomes" id="UP000471633">
    <property type="component" value="Unassembled WGS sequence"/>
</dbReference>
<organism evidence="1 2">
    <name type="scientific">Schistosoma haematobium</name>
    <name type="common">Blood fluke</name>
    <dbReference type="NCBI Taxonomy" id="6185"/>
    <lineage>
        <taxon>Eukaryota</taxon>
        <taxon>Metazoa</taxon>
        <taxon>Spiralia</taxon>
        <taxon>Lophotrochozoa</taxon>
        <taxon>Platyhelminthes</taxon>
        <taxon>Trematoda</taxon>
        <taxon>Digenea</taxon>
        <taxon>Strigeidida</taxon>
        <taxon>Schistosomatoidea</taxon>
        <taxon>Schistosomatidae</taxon>
        <taxon>Schistosoma</taxon>
    </lineage>
</organism>
<reference evidence="1" key="4">
    <citation type="journal article" date="2022" name="PLoS Pathog.">
        <title>Chromosome-level genome of Schistosoma haematobium underpins genome-wide explorations of molecular variation.</title>
        <authorList>
            <person name="Stroehlein A.J."/>
            <person name="Korhonen P.K."/>
            <person name="Lee V.V."/>
            <person name="Ralph S.A."/>
            <person name="Mentink-Kane M."/>
            <person name="You H."/>
            <person name="McManus D.P."/>
            <person name="Tchuente L.T."/>
            <person name="Stothard J.R."/>
            <person name="Kaur P."/>
            <person name="Dudchenko O."/>
            <person name="Aiden E.L."/>
            <person name="Yang B."/>
            <person name="Yang H."/>
            <person name="Emery A.M."/>
            <person name="Webster B.L."/>
            <person name="Brindley P.J."/>
            <person name="Rollinson D."/>
            <person name="Chang B.C.H."/>
            <person name="Gasser R.B."/>
            <person name="Young N.D."/>
        </authorList>
    </citation>
    <scope>NUCLEOTIDE SEQUENCE</scope>
</reference>
<dbReference type="KEGG" id="shx:MS3_00007166"/>
<reference evidence="1" key="3">
    <citation type="submission" date="2021-06" db="EMBL/GenBank/DDBJ databases">
        <title>Chromosome-level genome assembly for S. haematobium.</title>
        <authorList>
            <person name="Stroehlein A.J."/>
        </authorList>
    </citation>
    <scope>NUCLEOTIDE SEQUENCE</scope>
</reference>
<dbReference type="RefSeq" id="XP_051065922.1">
    <property type="nucleotide sequence ID" value="XM_051215421.1"/>
</dbReference>
<dbReference type="GeneID" id="75577629"/>
<keyword evidence="2" id="KW-1185">Reference proteome</keyword>
<gene>
    <name evidence="1" type="ORF">MS3_00007166</name>
</gene>
<reference evidence="1" key="1">
    <citation type="journal article" date="2012" name="Nat. Genet.">
        <title>Whole-genome sequence of Schistosoma haematobium.</title>
        <authorList>
            <person name="Young N.D."/>
            <person name="Jex A.R."/>
            <person name="Li B."/>
            <person name="Liu S."/>
            <person name="Yang L."/>
            <person name="Xiong Z."/>
            <person name="Li Y."/>
            <person name="Cantacessi C."/>
            <person name="Hall R.S."/>
            <person name="Xu X."/>
            <person name="Chen F."/>
            <person name="Wu X."/>
            <person name="Zerlotini A."/>
            <person name="Oliveira G."/>
            <person name="Hofmann A."/>
            <person name="Zhang G."/>
            <person name="Fang X."/>
            <person name="Kang Y."/>
            <person name="Campbell B.E."/>
            <person name="Loukas A."/>
            <person name="Ranganathan S."/>
            <person name="Rollinson D."/>
            <person name="Rinaldi G."/>
            <person name="Brindley P.J."/>
            <person name="Yang H."/>
            <person name="Wang J."/>
            <person name="Wang J."/>
            <person name="Gasser R.B."/>
        </authorList>
    </citation>
    <scope>NUCLEOTIDE SEQUENCE</scope>
</reference>